<dbReference type="OrthoDB" id="8096088at2"/>
<reference evidence="2 3" key="2">
    <citation type="submission" date="2019-09" db="EMBL/GenBank/DDBJ databases">
        <title>Mesorhizobium sp. MaA-C15 isolated from Microcystis aeruginosa.</title>
        <authorList>
            <person name="Jeong S.E."/>
            <person name="Jin H.M."/>
            <person name="Jeon C.O."/>
        </authorList>
    </citation>
    <scope>NUCLEOTIDE SEQUENCE [LARGE SCALE GENOMIC DNA]</scope>
    <source>
        <strain evidence="2 3">MaA-C15</strain>
    </source>
</reference>
<evidence type="ECO:0000313" key="3">
    <source>
        <dbReference type="Proteomes" id="UP000323258"/>
    </source>
</evidence>
<evidence type="ECO:0000256" key="1">
    <source>
        <dbReference type="SAM" id="MobiDB-lite"/>
    </source>
</evidence>
<reference evidence="2 3" key="1">
    <citation type="submission" date="2019-08" db="EMBL/GenBank/DDBJ databases">
        <authorList>
            <person name="Seo Y.L."/>
        </authorList>
    </citation>
    <scope>NUCLEOTIDE SEQUENCE [LARGE SCALE GENOMIC DNA]</scope>
    <source>
        <strain evidence="2 3">MaA-C15</strain>
    </source>
</reference>
<protein>
    <submittedName>
        <fullName evidence="2">Uncharacterized protein</fullName>
    </submittedName>
</protein>
<organism evidence="2 3">
    <name type="scientific">Neoaquamicrobium microcysteis</name>
    <dbReference type="NCBI Taxonomy" id="2682781"/>
    <lineage>
        <taxon>Bacteria</taxon>
        <taxon>Pseudomonadati</taxon>
        <taxon>Pseudomonadota</taxon>
        <taxon>Alphaproteobacteria</taxon>
        <taxon>Hyphomicrobiales</taxon>
        <taxon>Phyllobacteriaceae</taxon>
        <taxon>Neoaquamicrobium</taxon>
    </lineage>
</organism>
<proteinExistence type="predicted"/>
<dbReference type="Proteomes" id="UP000323258">
    <property type="component" value="Unassembled WGS sequence"/>
</dbReference>
<name>A0A5D4GQH7_9HYPH</name>
<dbReference type="EMBL" id="VSZS01000067">
    <property type="protein sequence ID" value="TYR29959.1"/>
    <property type="molecule type" value="Genomic_DNA"/>
</dbReference>
<keyword evidence="3" id="KW-1185">Reference proteome</keyword>
<comment type="caution">
    <text evidence="2">The sequence shown here is derived from an EMBL/GenBank/DDBJ whole genome shotgun (WGS) entry which is preliminary data.</text>
</comment>
<evidence type="ECO:0000313" key="2">
    <source>
        <dbReference type="EMBL" id="TYR29959.1"/>
    </source>
</evidence>
<gene>
    <name evidence="2" type="ORF">FY036_18840</name>
</gene>
<feature type="compositionally biased region" description="Basic and acidic residues" evidence="1">
    <location>
        <begin position="95"/>
        <end position="104"/>
    </location>
</feature>
<feature type="region of interest" description="Disordered" evidence="1">
    <location>
        <begin position="69"/>
        <end position="104"/>
    </location>
</feature>
<sequence>MRYHHQRPRSGPHSLHDARQYAWSLLVFGPGAPAPRQRPHRGQLSDLPDVWVATRPLFITRLIALFTGAEKDEPSSDDDGSCGFWRPRPQPASKHQNDKNRLAA</sequence>
<dbReference type="AlphaFoldDB" id="A0A5D4GQH7"/>
<accession>A0A5D4GQH7</accession>
<dbReference type="RefSeq" id="WP_148916318.1">
    <property type="nucleotide sequence ID" value="NZ_VSZS01000067.1"/>
</dbReference>